<feature type="domain" description="Tryptophan synthase beta chain-like PALP" evidence="13">
    <location>
        <begin position="9"/>
        <end position="170"/>
    </location>
</feature>
<dbReference type="AlphaFoldDB" id="A0A1Q2LI22"/>
<dbReference type="PANTHER" id="PTHR10314">
    <property type="entry name" value="CYSTATHIONINE BETA-SYNTHASE"/>
    <property type="match status" value="1"/>
</dbReference>
<dbReference type="EMBL" id="CP019645">
    <property type="protein sequence ID" value="AQQ60081.1"/>
    <property type="molecule type" value="Genomic_DNA"/>
</dbReference>
<dbReference type="InterPro" id="IPR050214">
    <property type="entry name" value="Cys_Synth/Cystath_Beta-Synth"/>
</dbReference>
<dbReference type="Proteomes" id="UP000188298">
    <property type="component" value="Chromosome"/>
</dbReference>
<dbReference type="FunFam" id="3.40.50.1100:FF:000016">
    <property type="entry name" value="Cysteine synthase A"/>
    <property type="match status" value="1"/>
</dbReference>
<dbReference type="RefSeq" id="WP_077388983.1">
    <property type="nucleotide sequence ID" value="NZ_CP019645.1"/>
</dbReference>
<evidence type="ECO:0000256" key="3">
    <source>
        <dbReference type="ARBA" id="ARBA00007103"/>
    </source>
</evidence>
<evidence type="ECO:0000256" key="12">
    <source>
        <dbReference type="ARBA" id="ARBA00047931"/>
    </source>
</evidence>
<comment type="pathway">
    <text evidence="2">Amino-acid biosynthesis; L-cysteine biosynthesis; L-cysteine from L-serine: step 2/2.</text>
</comment>
<evidence type="ECO:0000256" key="5">
    <source>
        <dbReference type="ARBA" id="ARBA00019371"/>
    </source>
</evidence>
<dbReference type="InterPro" id="IPR036052">
    <property type="entry name" value="TrpB-like_PALP_sf"/>
</dbReference>
<evidence type="ECO:0000256" key="11">
    <source>
        <dbReference type="ARBA" id="ARBA00033075"/>
    </source>
</evidence>
<evidence type="ECO:0000256" key="6">
    <source>
        <dbReference type="ARBA" id="ARBA00022605"/>
    </source>
</evidence>
<dbReference type="EC" id="2.5.1.47" evidence="4"/>
<comment type="catalytic activity">
    <reaction evidence="12">
        <text>O-acetyl-L-serine + hydrogen sulfide = L-cysteine + acetate</text>
        <dbReference type="Rhea" id="RHEA:14829"/>
        <dbReference type="ChEBI" id="CHEBI:29919"/>
        <dbReference type="ChEBI" id="CHEBI:30089"/>
        <dbReference type="ChEBI" id="CHEBI:35235"/>
        <dbReference type="ChEBI" id="CHEBI:58340"/>
        <dbReference type="EC" id="2.5.1.47"/>
    </reaction>
</comment>
<evidence type="ECO:0000256" key="7">
    <source>
        <dbReference type="ARBA" id="ARBA00022679"/>
    </source>
</evidence>
<protein>
    <recommendedName>
        <fullName evidence="5">Cysteine synthase</fullName>
        <ecNumber evidence="4">2.5.1.47</ecNumber>
    </recommendedName>
    <alternativeName>
        <fullName evidence="10">O-acetylserine (thiol)-lyase</fullName>
    </alternativeName>
    <alternativeName>
        <fullName evidence="11">O-acetylserine sulfhydrylase</fullName>
    </alternativeName>
</protein>
<dbReference type="SUPFAM" id="SSF53686">
    <property type="entry name" value="Tryptophan synthase beta subunit-like PLP-dependent enzymes"/>
    <property type="match status" value="2"/>
</dbReference>
<gene>
    <name evidence="14" type="ORF">XJ32_08200</name>
</gene>
<reference evidence="14 15" key="1">
    <citation type="submission" date="2017-02" db="EMBL/GenBank/DDBJ databases">
        <title>Whole genome sequencing of Helicobacter bilis strain AAQJH.</title>
        <authorList>
            <person name="Conlan S."/>
            <person name="Thomas P.J."/>
            <person name="Mullikin J."/>
            <person name="Palmore T.N."/>
            <person name="Frank K.M."/>
            <person name="Segre J.A."/>
        </authorList>
    </citation>
    <scope>NUCLEOTIDE SEQUENCE [LARGE SCALE GENOMIC DNA]</scope>
    <source>
        <strain evidence="14 15">AAQJH</strain>
    </source>
</reference>
<dbReference type="GO" id="GO:0004124">
    <property type="term" value="F:cysteine synthase activity"/>
    <property type="evidence" value="ECO:0007669"/>
    <property type="project" value="UniProtKB-EC"/>
</dbReference>
<feature type="domain" description="Tryptophan synthase beta chain-like PALP" evidence="13">
    <location>
        <begin position="256"/>
        <end position="381"/>
    </location>
</feature>
<dbReference type="InterPro" id="IPR001926">
    <property type="entry name" value="TrpB-like_PALP"/>
</dbReference>
<keyword evidence="7" id="KW-0808">Transferase</keyword>
<keyword evidence="9" id="KW-0198">Cysteine biosynthesis</keyword>
<comment type="cofactor">
    <cofactor evidence="1">
        <name>pyridoxal 5'-phosphate</name>
        <dbReference type="ChEBI" id="CHEBI:597326"/>
    </cofactor>
</comment>
<organism evidence="14 15">
    <name type="scientific">Helicobacter bilis</name>
    <dbReference type="NCBI Taxonomy" id="37372"/>
    <lineage>
        <taxon>Bacteria</taxon>
        <taxon>Pseudomonadati</taxon>
        <taxon>Campylobacterota</taxon>
        <taxon>Epsilonproteobacteria</taxon>
        <taxon>Campylobacterales</taxon>
        <taxon>Helicobacteraceae</taxon>
        <taxon>Helicobacter</taxon>
    </lineage>
</organism>
<evidence type="ECO:0000256" key="9">
    <source>
        <dbReference type="ARBA" id="ARBA00023192"/>
    </source>
</evidence>
<dbReference type="CDD" id="cd01561">
    <property type="entry name" value="CBS_like"/>
    <property type="match status" value="1"/>
</dbReference>
<evidence type="ECO:0000256" key="10">
    <source>
        <dbReference type="ARBA" id="ARBA00030296"/>
    </source>
</evidence>
<keyword evidence="8" id="KW-0663">Pyridoxal phosphate</keyword>
<evidence type="ECO:0000313" key="15">
    <source>
        <dbReference type="Proteomes" id="UP000188298"/>
    </source>
</evidence>
<evidence type="ECO:0000259" key="13">
    <source>
        <dbReference type="Pfam" id="PF00291"/>
    </source>
</evidence>
<comment type="similarity">
    <text evidence="3">Belongs to the cysteine synthase/cystathionine beta-synthase family.</text>
</comment>
<evidence type="ECO:0000256" key="1">
    <source>
        <dbReference type="ARBA" id="ARBA00001933"/>
    </source>
</evidence>
<dbReference type="KEGG" id="hbl:XJ32_08200"/>
<evidence type="ECO:0000313" key="14">
    <source>
        <dbReference type="EMBL" id="AQQ60081.1"/>
    </source>
</evidence>
<dbReference type="Gene3D" id="3.40.50.1100">
    <property type="match status" value="3"/>
</dbReference>
<evidence type="ECO:0000256" key="2">
    <source>
        <dbReference type="ARBA" id="ARBA00004962"/>
    </source>
</evidence>
<evidence type="ECO:0000256" key="4">
    <source>
        <dbReference type="ARBA" id="ARBA00012681"/>
    </source>
</evidence>
<sequence length="393" mass="42944">MFFHSSLELIGNTPLVELSRIAIPNNNRIFAKLESYNPAGGVKDRVALHILQKAKKQGKLHKDSVVIEATAGNTGLGIAFVCLHFNIKAILVVPDKFSIEKQILMRALGAEVINTPKELGIQGAIDKAKELLDSTPHSFSLHQFENPLNPEAHYLTTAKEIYADMQGVRDSNIRDFGGNIETCETSLEKSSGNPCGSICEEKSWFLRNTGLTSSAPSEQTRSLLNINDAVCERRIHDFNRVQTKSNPYYAKDNAQKQKPIFDYFVAGAGSGGSFSGIAKYLKEQDCRIKAVLCDPIGSVIGGGQESCANIEGIGNNFIPKTMDTSLIDLVQKISDEEAYQGLKILAREEGILAGISSGACLQACLKLAQEVENKFIVTLFADDLSRYLSKNLV</sequence>
<name>A0A1Q2LI22_9HELI</name>
<accession>A0A1Q2LI22</accession>
<keyword evidence="6" id="KW-0028">Amino-acid biosynthesis</keyword>
<proteinExistence type="inferred from homology"/>
<evidence type="ECO:0000256" key="8">
    <source>
        <dbReference type="ARBA" id="ARBA00022898"/>
    </source>
</evidence>
<dbReference type="Pfam" id="PF00291">
    <property type="entry name" value="PALP"/>
    <property type="match status" value="2"/>
</dbReference>